<evidence type="ECO:0000313" key="1">
    <source>
        <dbReference type="EMBL" id="KAL3804894.1"/>
    </source>
</evidence>
<protein>
    <submittedName>
        <fullName evidence="1">Uncharacterized protein</fullName>
    </submittedName>
</protein>
<comment type="caution">
    <text evidence="1">The sequence shown here is derived from an EMBL/GenBank/DDBJ whole genome shotgun (WGS) entry which is preliminary data.</text>
</comment>
<sequence length="107" mass="12009">MTPDKEHLENDNKCKELAEHLAYIPQGSLFDSQRPPSPSDVTDFPYYDGSSVTLEADLHLIICTTTWLPNVHKTLDGSTTSPTRIEHAYWSSLSFLWRSSEVAEIAG</sequence>
<organism evidence="1 2">
    <name type="scientific">Cyclotella cryptica</name>
    <dbReference type="NCBI Taxonomy" id="29204"/>
    <lineage>
        <taxon>Eukaryota</taxon>
        <taxon>Sar</taxon>
        <taxon>Stramenopiles</taxon>
        <taxon>Ochrophyta</taxon>
        <taxon>Bacillariophyta</taxon>
        <taxon>Coscinodiscophyceae</taxon>
        <taxon>Thalassiosirophycidae</taxon>
        <taxon>Stephanodiscales</taxon>
        <taxon>Stephanodiscaceae</taxon>
        <taxon>Cyclotella</taxon>
    </lineage>
</organism>
<name>A0ABD3QWR9_9STRA</name>
<reference evidence="1 2" key="1">
    <citation type="journal article" date="2020" name="G3 (Bethesda)">
        <title>Improved Reference Genome for Cyclotella cryptica CCMP332, a Model for Cell Wall Morphogenesis, Salinity Adaptation, and Lipid Production in Diatoms (Bacillariophyta).</title>
        <authorList>
            <person name="Roberts W.R."/>
            <person name="Downey K.M."/>
            <person name="Ruck E.C."/>
            <person name="Traller J.C."/>
            <person name="Alverson A.J."/>
        </authorList>
    </citation>
    <scope>NUCLEOTIDE SEQUENCE [LARGE SCALE GENOMIC DNA]</scope>
    <source>
        <strain evidence="1 2">CCMP332</strain>
    </source>
</reference>
<proteinExistence type="predicted"/>
<accession>A0ABD3QWR9</accession>
<gene>
    <name evidence="1" type="ORF">HJC23_006666</name>
</gene>
<dbReference type="Proteomes" id="UP001516023">
    <property type="component" value="Unassembled WGS sequence"/>
</dbReference>
<dbReference type="EMBL" id="JABMIG020000005">
    <property type="protein sequence ID" value="KAL3804894.1"/>
    <property type="molecule type" value="Genomic_DNA"/>
</dbReference>
<dbReference type="AlphaFoldDB" id="A0ABD3QWR9"/>
<evidence type="ECO:0000313" key="2">
    <source>
        <dbReference type="Proteomes" id="UP001516023"/>
    </source>
</evidence>
<keyword evidence="2" id="KW-1185">Reference proteome</keyword>